<proteinExistence type="predicted"/>
<sequence length="80" mass="9645">MFNVKCLTKQNKHFQNIFRKAIFLRNFFGKTIYDSIKTNMISVFLFRHPRNVCEHLGNKQCSEFFINIKTINWKTNSKLI</sequence>
<reference evidence="1 2" key="1">
    <citation type="submission" date="2020-08" db="EMBL/GenBank/DDBJ databases">
        <authorList>
            <person name="Koutsovoulos G."/>
            <person name="Danchin GJ E."/>
        </authorList>
    </citation>
    <scope>NUCLEOTIDE SEQUENCE [LARGE SCALE GENOMIC DNA]</scope>
</reference>
<evidence type="ECO:0000313" key="2">
    <source>
        <dbReference type="Proteomes" id="UP000580250"/>
    </source>
</evidence>
<gene>
    <name evidence="1" type="ORF">MENT_LOCUS22041</name>
</gene>
<evidence type="ECO:0000313" key="1">
    <source>
        <dbReference type="EMBL" id="CAD2170622.1"/>
    </source>
</evidence>
<accession>A0A6V7V740</accession>
<name>A0A6V7V740_MELEN</name>
<dbReference type="AlphaFoldDB" id="A0A6V7V740"/>
<dbReference type="EMBL" id="CAJEWN010000171">
    <property type="protein sequence ID" value="CAD2170622.1"/>
    <property type="molecule type" value="Genomic_DNA"/>
</dbReference>
<protein>
    <submittedName>
        <fullName evidence="1">Uncharacterized protein</fullName>
    </submittedName>
</protein>
<dbReference type="Proteomes" id="UP000580250">
    <property type="component" value="Unassembled WGS sequence"/>
</dbReference>
<organism evidence="1 2">
    <name type="scientific">Meloidogyne enterolobii</name>
    <name type="common">Root-knot nematode worm</name>
    <name type="synonym">Meloidogyne mayaguensis</name>
    <dbReference type="NCBI Taxonomy" id="390850"/>
    <lineage>
        <taxon>Eukaryota</taxon>
        <taxon>Metazoa</taxon>
        <taxon>Ecdysozoa</taxon>
        <taxon>Nematoda</taxon>
        <taxon>Chromadorea</taxon>
        <taxon>Rhabditida</taxon>
        <taxon>Tylenchina</taxon>
        <taxon>Tylenchomorpha</taxon>
        <taxon>Tylenchoidea</taxon>
        <taxon>Meloidogynidae</taxon>
        <taxon>Meloidogyninae</taxon>
        <taxon>Meloidogyne</taxon>
    </lineage>
</organism>
<comment type="caution">
    <text evidence="1">The sequence shown here is derived from an EMBL/GenBank/DDBJ whole genome shotgun (WGS) entry which is preliminary data.</text>
</comment>